<dbReference type="EMBL" id="LK995471">
    <property type="protein sequence ID" value="CED90428.1"/>
    <property type="molecule type" value="Genomic_DNA"/>
</dbReference>
<reference evidence="5" key="1">
    <citation type="submission" date="2014-07" db="EMBL/GenBank/DDBJ databases">
        <authorList>
            <person name="Zhang J.E."/>
            <person name="Yang H."/>
            <person name="Guo J."/>
            <person name="Deng Z."/>
            <person name="Luo H."/>
            <person name="Luo M."/>
            <person name="Zhao B."/>
        </authorList>
    </citation>
    <scope>NUCLEOTIDE SEQUENCE</scope>
    <source>
        <strain evidence="5">AM4</strain>
    </source>
</reference>
<protein>
    <submittedName>
        <fullName evidence="5">Multiple sugar-binding periplasmic receptor ChvE</fullName>
    </submittedName>
</protein>
<dbReference type="NCBIfam" id="NF040907">
    <property type="entry name" value="ChvE"/>
    <property type="match status" value="1"/>
</dbReference>
<dbReference type="PANTHER" id="PTHR30036:SF1">
    <property type="entry name" value="D-XYLOSE-BINDING PERIPLASMIC PROTEIN"/>
    <property type="match status" value="1"/>
</dbReference>
<evidence type="ECO:0000259" key="4">
    <source>
        <dbReference type="Pfam" id="PF13407"/>
    </source>
</evidence>
<dbReference type="PROSITE" id="PS51318">
    <property type="entry name" value="TAT"/>
    <property type="match status" value="1"/>
</dbReference>
<evidence type="ECO:0000313" key="5">
    <source>
        <dbReference type="EMBL" id="CED90428.1"/>
    </source>
</evidence>
<gene>
    <name evidence="5" type="ORF">AAM4_0533</name>
</gene>
<evidence type="ECO:0000256" key="1">
    <source>
        <dbReference type="ARBA" id="ARBA00004196"/>
    </source>
</evidence>
<dbReference type="InterPro" id="IPR006311">
    <property type="entry name" value="TAT_signal"/>
</dbReference>
<dbReference type="GO" id="GO:0030246">
    <property type="term" value="F:carbohydrate binding"/>
    <property type="evidence" value="ECO:0007669"/>
    <property type="project" value="TreeGrafter"/>
</dbReference>
<keyword evidence="2 3" id="KW-0732">Signal</keyword>
<dbReference type="InterPro" id="IPR025997">
    <property type="entry name" value="SBP_2_dom"/>
</dbReference>
<dbReference type="Pfam" id="PF13407">
    <property type="entry name" value="Peripla_BP_4"/>
    <property type="match status" value="1"/>
</dbReference>
<dbReference type="InterPro" id="IPR050555">
    <property type="entry name" value="Bact_Solute-Bind_Prot2"/>
</dbReference>
<feature type="signal peptide" evidence="3">
    <location>
        <begin position="1"/>
        <end position="28"/>
    </location>
</feature>
<keyword evidence="5" id="KW-0675">Receptor</keyword>
<accession>A0A1L7RLU4</accession>
<organism evidence="5">
    <name type="scientific">Actinomyces succiniciruminis</name>
    <dbReference type="NCBI Taxonomy" id="1522002"/>
    <lineage>
        <taxon>Bacteria</taxon>
        <taxon>Bacillati</taxon>
        <taxon>Actinomycetota</taxon>
        <taxon>Actinomycetes</taxon>
        <taxon>Actinomycetales</taxon>
        <taxon>Actinomycetaceae</taxon>
        <taxon>Actinomyces</taxon>
    </lineage>
</organism>
<evidence type="ECO:0000256" key="3">
    <source>
        <dbReference type="SAM" id="SignalP"/>
    </source>
</evidence>
<dbReference type="PROSITE" id="PS51257">
    <property type="entry name" value="PROKAR_LIPOPROTEIN"/>
    <property type="match status" value="1"/>
</dbReference>
<dbReference type="Gene3D" id="3.40.50.2300">
    <property type="match status" value="2"/>
</dbReference>
<evidence type="ECO:0000256" key="2">
    <source>
        <dbReference type="ARBA" id="ARBA00022729"/>
    </source>
</evidence>
<dbReference type="InterPro" id="IPR028082">
    <property type="entry name" value="Peripla_BP_I"/>
</dbReference>
<sequence>MSRPQVPTLSRRCALAGGVTAAVAAALAACGGPGATGGAGNDTARKEPAELKIGVAMPTKSSERWIKDGNNIKKQLEELGYNVDLQFAEDDIPTQTNQIDNMITQGVNLLIIAPIDGTALSGQLDSAGEAGIPVISYDRLIRDNENVSYYTSFDNYDVGTQMGTSLLIGMGILNADGEDAGVSPDEPYNIELFGGSPDDNNAPFFFNGAMDVIQPYIDSGVLRVKSGQTDFDTVATMRWDAATAQSRMDNLITSTYSDGSRVDGVLSPLDSMSIGILGALKGAGYGTDAQPYPTVTGQDAEIAGIKSIMAGEQYSTIFKDTRELADAAVQMAVAVLSGEEPEVNDTETYDNGVKVVPSYLLKSEIITKDNVQSSLVDTGYITEDELK</sequence>
<feature type="chain" id="PRO_5012860438" evidence="3">
    <location>
        <begin position="29"/>
        <end position="387"/>
    </location>
</feature>
<dbReference type="RefSeq" id="WP_210578848.1">
    <property type="nucleotide sequence ID" value="NZ_LK995471.1"/>
</dbReference>
<dbReference type="SUPFAM" id="SSF53822">
    <property type="entry name" value="Periplasmic binding protein-like I"/>
    <property type="match status" value="1"/>
</dbReference>
<proteinExistence type="predicted"/>
<feature type="domain" description="Periplasmic binding protein" evidence="4">
    <location>
        <begin position="53"/>
        <end position="340"/>
    </location>
</feature>
<dbReference type="PANTHER" id="PTHR30036">
    <property type="entry name" value="D-XYLOSE-BINDING PERIPLASMIC PROTEIN"/>
    <property type="match status" value="1"/>
</dbReference>
<dbReference type="CDD" id="cd19994">
    <property type="entry name" value="PBP1_ChvE"/>
    <property type="match status" value="1"/>
</dbReference>
<dbReference type="InterPro" id="IPR049784">
    <property type="entry name" value="ChvE-like"/>
</dbReference>
<dbReference type="GO" id="GO:0030288">
    <property type="term" value="C:outer membrane-bounded periplasmic space"/>
    <property type="evidence" value="ECO:0007669"/>
    <property type="project" value="TreeGrafter"/>
</dbReference>
<comment type="subcellular location">
    <subcellularLocation>
        <location evidence="1">Cell envelope</location>
    </subcellularLocation>
</comment>
<name>A0A1L7RLU4_9ACTO</name>
<dbReference type="AlphaFoldDB" id="A0A1L7RLU4"/>